<dbReference type="RefSeq" id="WP_009606513.1">
    <property type="nucleotide sequence ID" value="NZ_CABJBH010000017.1"/>
</dbReference>
<protein>
    <submittedName>
        <fullName evidence="1">HNH endonuclease</fullName>
    </submittedName>
</protein>
<reference evidence="1 2" key="1">
    <citation type="journal article" date="2019" name="Nat. Med.">
        <title>A library of human gut bacterial isolates paired with longitudinal multiomics data enables mechanistic microbiome research.</title>
        <authorList>
            <person name="Poyet M."/>
            <person name="Groussin M."/>
            <person name="Gibbons S.M."/>
            <person name="Avila-Pacheco J."/>
            <person name="Jiang X."/>
            <person name="Kearney S.M."/>
            <person name="Perrotta A.R."/>
            <person name="Berdy B."/>
            <person name="Zhao S."/>
            <person name="Lieberman T.D."/>
            <person name="Swanson P.K."/>
            <person name="Smith M."/>
            <person name="Roesemann S."/>
            <person name="Alexander J.E."/>
            <person name="Rich S.A."/>
            <person name="Livny J."/>
            <person name="Vlamakis H."/>
            <person name="Clish C."/>
            <person name="Bullock K."/>
            <person name="Deik A."/>
            <person name="Scott J."/>
            <person name="Pierce K.A."/>
            <person name="Xavier R.J."/>
            <person name="Alm E.J."/>
        </authorList>
    </citation>
    <scope>NUCLEOTIDE SEQUENCE [LARGE SCALE GENOMIC DNA]</scope>
    <source>
        <strain evidence="1 2">BIOML-A198</strain>
    </source>
</reference>
<dbReference type="EMBL" id="WMQE01000007">
    <property type="protein sequence ID" value="MTK20701.1"/>
    <property type="molecule type" value="Genomic_DNA"/>
</dbReference>
<dbReference type="GO" id="GO:0004519">
    <property type="term" value="F:endonuclease activity"/>
    <property type="evidence" value="ECO:0007669"/>
    <property type="project" value="UniProtKB-KW"/>
</dbReference>
<dbReference type="OrthoDB" id="1937375at2"/>
<dbReference type="GeneID" id="60057667"/>
<organism evidence="1 2">
    <name type="scientific">Turicibacter sanguinis</name>
    <dbReference type="NCBI Taxonomy" id="154288"/>
    <lineage>
        <taxon>Bacteria</taxon>
        <taxon>Bacillati</taxon>
        <taxon>Bacillota</taxon>
        <taxon>Erysipelotrichia</taxon>
        <taxon>Erysipelotrichales</taxon>
        <taxon>Turicibacteraceae</taxon>
        <taxon>Turicibacter</taxon>
    </lineage>
</organism>
<proteinExistence type="predicted"/>
<sequence>MKTEISNAWKNSVLIDGKGWIWVKKEKLHSILRTTKDNINFIVMKMPDEYKRTYDGKLYIRGFKVMEQIIKSEEENGTGTKGINLQASKQYYEQIHMCDTVKMLRLDYDNQLKSDRSKLKKKRRSTYKITHDELTGEKLKTNYEFSHIRSYSMFREIANNIDNGLLVNKDIHRQITERGINNEDQLLKFCEEHGYKTDWYLPYKKLFP</sequence>
<keyword evidence="1" id="KW-0540">Nuclease</keyword>
<evidence type="ECO:0000313" key="1">
    <source>
        <dbReference type="EMBL" id="MTK20701.1"/>
    </source>
</evidence>
<dbReference type="Proteomes" id="UP000487649">
    <property type="component" value="Unassembled WGS sequence"/>
</dbReference>
<comment type="caution">
    <text evidence="1">The sequence shown here is derived from an EMBL/GenBank/DDBJ whole genome shotgun (WGS) entry which is preliminary data.</text>
</comment>
<evidence type="ECO:0000313" key="2">
    <source>
        <dbReference type="Proteomes" id="UP000487649"/>
    </source>
</evidence>
<keyword evidence="1" id="KW-0378">Hydrolase</keyword>
<dbReference type="AlphaFoldDB" id="A0A173R987"/>
<accession>A0A173R987</accession>
<gene>
    <name evidence="1" type="ORF">GMA92_04515</name>
</gene>
<keyword evidence="1" id="KW-0255">Endonuclease</keyword>
<name>A0A173R987_9FIRM</name>